<dbReference type="GO" id="GO:0003677">
    <property type="term" value="F:DNA binding"/>
    <property type="evidence" value="ECO:0007669"/>
    <property type="project" value="InterPro"/>
</dbReference>
<organism evidence="1 2">
    <name type="scientific">Mesorhizobium alhagi CCNWXJ12-2</name>
    <dbReference type="NCBI Taxonomy" id="1107882"/>
    <lineage>
        <taxon>Bacteria</taxon>
        <taxon>Pseudomonadati</taxon>
        <taxon>Pseudomonadota</taxon>
        <taxon>Alphaproteobacteria</taxon>
        <taxon>Hyphomicrobiales</taxon>
        <taxon>Phyllobacteriaceae</taxon>
        <taxon>Allomesorhizobium</taxon>
    </lineage>
</organism>
<name>H0HQY1_9HYPH</name>
<gene>
    <name evidence="1" type="ORF">MAXJ12_12817</name>
</gene>
<evidence type="ECO:0000313" key="2">
    <source>
        <dbReference type="Proteomes" id="UP000003250"/>
    </source>
</evidence>
<dbReference type="AlphaFoldDB" id="H0HQY1"/>
<dbReference type="PATRIC" id="fig|1107882.3.peg.2510"/>
<dbReference type="Gene3D" id="1.10.260.40">
    <property type="entry name" value="lambda repressor-like DNA-binding domains"/>
    <property type="match status" value="1"/>
</dbReference>
<sequence length="129" mass="14467">MHIMAYDDRPEPAKRLQIAREAAKFGTAKAAALRFGWNKDSYYQHENGTRGIGRAAAKYAKAFKVSEAWLLTGEGQGPGEARKFKDPRLEELWLERPDIAAVVTEGIEQQIETAYEASGLGEKNDRKKQ</sequence>
<proteinExistence type="predicted"/>
<dbReference type="SUPFAM" id="SSF47413">
    <property type="entry name" value="lambda repressor-like DNA-binding domains"/>
    <property type="match status" value="1"/>
</dbReference>
<keyword evidence="2" id="KW-1185">Reference proteome</keyword>
<dbReference type="Proteomes" id="UP000003250">
    <property type="component" value="Unassembled WGS sequence"/>
</dbReference>
<dbReference type="InterPro" id="IPR010982">
    <property type="entry name" value="Lambda_DNA-bd_dom_sf"/>
</dbReference>
<evidence type="ECO:0000313" key="1">
    <source>
        <dbReference type="EMBL" id="EHK56843.1"/>
    </source>
</evidence>
<accession>H0HQY1</accession>
<protein>
    <submittedName>
        <fullName evidence="1">Putative phage repressor</fullName>
    </submittedName>
</protein>
<dbReference type="EMBL" id="AHAM01000097">
    <property type="protein sequence ID" value="EHK56843.1"/>
    <property type="molecule type" value="Genomic_DNA"/>
</dbReference>
<reference evidence="1 2" key="1">
    <citation type="journal article" date="2012" name="J. Bacteriol.">
        <title>Draft Genome Sequence of Mesorhizobium alhagi CCNWXJ12-2T, a Novel Salt-Resistant Species Isolated from the Desert of Northwestern China.</title>
        <authorList>
            <person name="Zhou M."/>
            <person name="Chen W."/>
            <person name="Chen H."/>
            <person name="Wei G."/>
        </authorList>
    </citation>
    <scope>NUCLEOTIDE SEQUENCE [LARGE SCALE GENOMIC DNA]</scope>
    <source>
        <strain evidence="1 2">CCNWXJ12-2</strain>
    </source>
</reference>